<evidence type="ECO:0000313" key="3">
    <source>
        <dbReference type="Proteomes" id="UP000253862"/>
    </source>
</evidence>
<proteinExistence type="predicted"/>
<dbReference type="OrthoDB" id="5605450at2"/>
<accession>A0A345JRD8</accession>
<keyword evidence="3" id="KW-1185">Reference proteome</keyword>
<feature type="chain" id="PRO_5016601122" description="DUF541 domain-containing protein" evidence="1">
    <location>
        <begin position="21"/>
        <end position="229"/>
    </location>
</feature>
<dbReference type="EMBL" id="CP022375">
    <property type="protein sequence ID" value="AXH29884.1"/>
    <property type="molecule type" value="Genomic_DNA"/>
</dbReference>
<dbReference type="KEGG" id="foo:CGC45_04435"/>
<dbReference type="Proteomes" id="UP000253862">
    <property type="component" value="Chromosome"/>
</dbReference>
<feature type="signal peptide" evidence="1">
    <location>
        <begin position="1"/>
        <end position="20"/>
    </location>
</feature>
<reference evidence="2 3" key="1">
    <citation type="submission" date="2017-07" db="EMBL/GenBank/DDBJ databases">
        <title>Complete genome sequences and comparative analysis of the novel pathogen Francisella opportunistica.</title>
        <authorList>
            <person name="Dietrich E.A."/>
            <person name="Kingry L.C."/>
            <person name="Petersen J.M."/>
        </authorList>
    </citation>
    <scope>NUCLEOTIDE SEQUENCE [LARGE SCALE GENOMIC DNA]</scope>
    <source>
        <strain evidence="2 3">14-2155</strain>
    </source>
</reference>
<keyword evidence="1" id="KW-0732">Signal</keyword>
<protein>
    <recommendedName>
        <fullName evidence="4">DUF541 domain-containing protein</fullName>
    </recommendedName>
</protein>
<dbReference type="AlphaFoldDB" id="A0A345JRD8"/>
<gene>
    <name evidence="2" type="ORF">CGC43_04450</name>
</gene>
<name>A0A345JRD8_9GAMM</name>
<evidence type="ECO:0000256" key="1">
    <source>
        <dbReference type="SAM" id="SignalP"/>
    </source>
</evidence>
<dbReference type="PROSITE" id="PS51257">
    <property type="entry name" value="PROKAR_LIPOPROTEIN"/>
    <property type="match status" value="1"/>
</dbReference>
<sequence length="229" mass="25587">MKKKFIPITLVSLFATISFAAACGSDHHNYNTITYSTQAETTVKSDSILVQVTGYATTTLEKQNSVEKQISDNINNIVKSDWKVKDIEQTISNSGAINITIKLQARVSQSDLNKLQRAFDNQDKSTGKRLVVDVLDYNPPAKNIQAAKQKLMIKLFNDTKDYLADFNKQTNSKYTIHSIQYIDVDGYQSRNNLMLMKTAYSGDASSNSHSPVAVSQDINIKANVTFMEK</sequence>
<organism evidence="2 3">
    <name type="scientific">Francisella opportunistica</name>
    <dbReference type="NCBI Taxonomy" id="2016517"/>
    <lineage>
        <taxon>Bacteria</taxon>
        <taxon>Pseudomonadati</taxon>
        <taxon>Pseudomonadota</taxon>
        <taxon>Gammaproteobacteria</taxon>
        <taxon>Thiotrichales</taxon>
        <taxon>Francisellaceae</taxon>
        <taxon>Francisella</taxon>
    </lineage>
</organism>
<evidence type="ECO:0008006" key="4">
    <source>
        <dbReference type="Google" id="ProtNLM"/>
    </source>
</evidence>
<dbReference type="RefSeq" id="WP_071629152.1">
    <property type="nucleotide sequence ID" value="NZ_CP022375.1"/>
</dbReference>
<evidence type="ECO:0000313" key="2">
    <source>
        <dbReference type="EMBL" id="AXH29884.1"/>
    </source>
</evidence>